<gene>
    <name evidence="2" type="ORF">ATSB10_13800</name>
</gene>
<dbReference type="Pfam" id="PF12973">
    <property type="entry name" value="Cupin_7"/>
    <property type="match status" value="2"/>
</dbReference>
<dbReference type="OrthoDB" id="9801227at2"/>
<dbReference type="InterPro" id="IPR025979">
    <property type="entry name" value="ChrR-like_cupin_dom"/>
</dbReference>
<evidence type="ECO:0000313" key="2">
    <source>
        <dbReference type="EMBL" id="AND68834.1"/>
    </source>
</evidence>
<name>A0A160N074_9GAMM</name>
<dbReference type="InterPro" id="IPR011051">
    <property type="entry name" value="RmlC_Cupin_sf"/>
</dbReference>
<dbReference type="EMBL" id="CP014841">
    <property type="protein sequence ID" value="AND68834.1"/>
    <property type="molecule type" value="Genomic_DNA"/>
</dbReference>
<dbReference type="STRING" id="445710.ATSB10_13800"/>
<dbReference type="InterPro" id="IPR014710">
    <property type="entry name" value="RmlC-like_jellyroll"/>
</dbReference>
<dbReference type="RefSeq" id="WP_063671496.1">
    <property type="nucleotide sequence ID" value="NZ_CP014841.1"/>
</dbReference>
<reference evidence="2 3" key="1">
    <citation type="submission" date="2016-02" db="EMBL/GenBank/DDBJ databases">
        <title>Complete genome sequencing and analysis of ATSB10, Dyella thiooxydans isolated from rhizosphere soil of sunflower (Helianthus annuus L.).</title>
        <authorList>
            <person name="Lee Y."/>
            <person name="Hwangbo K."/>
            <person name="Chung H."/>
            <person name="Yoo J."/>
            <person name="Kim K.Y."/>
            <person name="Sa T.M."/>
            <person name="Um Y."/>
            <person name="Madhaiyan M."/>
        </authorList>
    </citation>
    <scope>NUCLEOTIDE SEQUENCE [LARGE SCALE GENOMIC DNA]</scope>
    <source>
        <strain evidence="2 3">ATSB10</strain>
    </source>
</reference>
<organism evidence="2 3">
    <name type="scientific">Dyella thiooxydans</name>
    <dbReference type="NCBI Taxonomy" id="445710"/>
    <lineage>
        <taxon>Bacteria</taxon>
        <taxon>Pseudomonadati</taxon>
        <taxon>Pseudomonadota</taxon>
        <taxon>Gammaproteobacteria</taxon>
        <taxon>Lysobacterales</taxon>
        <taxon>Rhodanobacteraceae</taxon>
        <taxon>Dyella</taxon>
    </lineage>
</organism>
<sequence length="224" mass="25156">MQLRSDWSRREVVDASALEWTPSPAAGVERKMLERDGDEVASATSIVRYAPGSRFDNHVHALGEELFVLEGEFCDATGRYGPGRYIRNPPGSSHAPWSDTGCVLFVKLRYFDPDDLVRVVVHTREEPWLPGLVPGLSVMSLHDFRTTHTALVRWAPNTYFNPHRHYGGEEILVVQGTFEDEHGRYPVGSWIRSPHLSQHKPFSREGCIILVKTGHLITDAEAAA</sequence>
<keyword evidence="3" id="KW-1185">Reference proteome</keyword>
<dbReference type="PATRIC" id="fig|445710.3.peg.1376"/>
<feature type="domain" description="ChrR-like cupin" evidence="1">
    <location>
        <begin position="9"/>
        <end position="111"/>
    </location>
</feature>
<evidence type="ECO:0000313" key="3">
    <source>
        <dbReference type="Proteomes" id="UP000077255"/>
    </source>
</evidence>
<accession>A0A160N074</accession>
<dbReference type="CDD" id="cd20303">
    <property type="entry name" value="cupin_ChrR_1"/>
    <property type="match status" value="2"/>
</dbReference>
<protein>
    <recommendedName>
        <fullName evidence="1">ChrR-like cupin domain-containing protein</fullName>
    </recommendedName>
</protein>
<dbReference type="SUPFAM" id="SSF51182">
    <property type="entry name" value="RmlC-like cupins"/>
    <property type="match status" value="2"/>
</dbReference>
<proteinExistence type="predicted"/>
<dbReference type="AlphaFoldDB" id="A0A160N074"/>
<dbReference type="KEGG" id="dtx:ATSB10_13800"/>
<feature type="domain" description="ChrR-like cupin" evidence="1">
    <location>
        <begin position="118"/>
        <end position="216"/>
    </location>
</feature>
<dbReference type="Gene3D" id="2.60.120.10">
    <property type="entry name" value="Jelly Rolls"/>
    <property type="match status" value="2"/>
</dbReference>
<dbReference type="Proteomes" id="UP000077255">
    <property type="component" value="Chromosome"/>
</dbReference>
<evidence type="ECO:0000259" key="1">
    <source>
        <dbReference type="Pfam" id="PF12973"/>
    </source>
</evidence>